<dbReference type="InterPro" id="IPR010718">
    <property type="entry name" value="DUF1294"/>
</dbReference>
<gene>
    <name evidence="2" type="ORF">H2C83_14280</name>
</gene>
<keyword evidence="1" id="KW-0472">Membrane</keyword>
<evidence type="ECO:0000256" key="1">
    <source>
        <dbReference type="SAM" id="Phobius"/>
    </source>
</evidence>
<protein>
    <submittedName>
        <fullName evidence="2">DUF1294 domain-containing protein</fullName>
    </submittedName>
</protein>
<accession>A0A7W2ARX6</accession>
<feature type="transmembrane region" description="Helical" evidence="1">
    <location>
        <begin position="68"/>
        <end position="87"/>
    </location>
</feature>
<evidence type="ECO:0000313" key="2">
    <source>
        <dbReference type="EMBL" id="MBA4603454.1"/>
    </source>
</evidence>
<evidence type="ECO:0000313" key="3">
    <source>
        <dbReference type="Proteomes" id="UP000538292"/>
    </source>
</evidence>
<name>A0A7W2ARX6_9BACL</name>
<keyword evidence="3" id="KW-1185">Reference proteome</keyword>
<keyword evidence="1" id="KW-1133">Transmembrane helix</keyword>
<dbReference type="Pfam" id="PF06961">
    <property type="entry name" value="DUF1294"/>
    <property type="match status" value="1"/>
</dbReference>
<sequence length="90" mass="10734">MMIFLFICLYILLNLFCFLLMGWDKTQAIKRKRRVAEYVFFLLAFAGGAIGVWIGMKAFRHKTLHNAFRLGIPILVAWNLFFLYVLWEWP</sequence>
<keyword evidence="1" id="KW-0812">Transmembrane</keyword>
<dbReference type="AlphaFoldDB" id="A0A7W2ARX6"/>
<dbReference type="RefSeq" id="WP_181741925.1">
    <property type="nucleotide sequence ID" value="NZ_JACEOL010000053.1"/>
</dbReference>
<dbReference type="EMBL" id="JACEOL010000053">
    <property type="protein sequence ID" value="MBA4603454.1"/>
    <property type="molecule type" value="Genomic_DNA"/>
</dbReference>
<comment type="caution">
    <text evidence="2">The sequence shown here is derived from an EMBL/GenBank/DDBJ whole genome shotgun (WGS) entry which is preliminary data.</text>
</comment>
<reference evidence="2 3" key="1">
    <citation type="submission" date="2020-07" db="EMBL/GenBank/DDBJ databases">
        <title>Thermoactinomyces phylogeny.</title>
        <authorList>
            <person name="Dunlap C."/>
        </authorList>
    </citation>
    <scope>NUCLEOTIDE SEQUENCE [LARGE SCALE GENOMIC DNA]</scope>
    <source>
        <strain evidence="2 3">AMNI-1</strain>
    </source>
</reference>
<feature type="transmembrane region" description="Helical" evidence="1">
    <location>
        <begin position="38"/>
        <end position="56"/>
    </location>
</feature>
<dbReference type="Proteomes" id="UP000538292">
    <property type="component" value="Unassembled WGS sequence"/>
</dbReference>
<proteinExistence type="predicted"/>
<organism evidence="2 3">
    <name type="scientific">Thermoactinomyces mirandus</name>
    <dbReference type="NCBI Taxonomy" id="2756294"/>
    <lineage>
        <taxon>Bacteria</taxon>
        <taxon>Bacillati</taxon>
        <taxon>Bacillota</taxon>
        <taxon>Bacilli</taxon>
        <taxon>Bacillales</taxon>
        <taxon>Thermoactinomycetaceae</taxon>
        <taxon>Thermoactinomyces</taxon>
    </lineage>
</organism>